<dbReference type="SUPFAM" id="SSF53697">
    <property type="entry name" value="SIS domain"/>
    <property type="match status" value="1"/>
</dbReference>
<feature type="domain" description="SIS" evidence="2">
    <location>
        <begin position="62"/>
        <end position="200"/>
    </location>
</feature>
<dbReference type="AlphaFoldDB" id="A0A516Q3N9"/>
<sequence>MICSYLLVCVGNKHNSSVRAGLSSRTTSLEDPVVTAPGQYVTAEIASQPETWSRAVDLAAQVADRLPRTGERVAFVGCGTSWFVSQVLASWREAAGLGESDAFTATETPLRRSYDRIVTITRSGTTTEVIELLEQVKGRTPTVSLTADLNTPIVDAADEVIDLSFADETSVVQTRFATTALMLFRRQLGLVPDGIVDACRAAVEADLPERHVDAEQISFLGRGWSIGIANEAALKFRETSSSWAESYSAMEYRHGPISIAQPGRLTWVFGEAPAGLADQVAATGAEFVDHDLDPLVDLVLAQRVAVARALKLGGNPDEPRNLTRSVVLSS</sequence>
<keyword evidence="4" id="KW-1185">Reference proteome</keyword>
<organism evidence="3 4">
    <name type="scientific">Microlunatus elymi</name>
    <dbReference type="NCBI Taxonomy" id="2596828"/>
    <lineage>
        <taxon>Bacteria</taxon>
        <taxon>Bacillati</taxon>
        <taxon>Actinomycetota</taxon>
        <taxon>Actinomycetes</taxon>
        <taxon>Propionibacteriales</taxon>
        <taxon>Propionibacteriaceae</taxon>
        <taxon>Microlunatus</taxon>
    </lineage>
</organism>
<dbReference type="InterPro" id="IPR035490">
    <property type="entry name" value="GlmS/FrlB_SIS"/>
</dbReference>
<name>A0A516Q3N9_9ACTN</name>
<proteinExistence type="predicted"/>
<keyword evidence="1" id="KW-0677">Repeat</keyword>
<dbReference type="KEGG" id="mik:FOE78_21000"/>
<dbReference type="EMBL" id="CP041692">
    <property type="protein sequence ID" value="QDP98047.1"/>
    <property type="molecule type" value="Genomic_DNA"/>
</dbReference>
<accession>A0A516Q3N9</accession>
<dbReference type="InterPro" id="IPR001347">
    <property type="entry name" value="SIS_dom"/>
</dbReference>
<dbReference type="OrthoDB" id="367283at2"/>
<dbReference type="InterPro" id="IPR035466">
    <property type="entry name" value="GlmS/AgaS_SIS"/>
</dbReference>
<dbReference type="Gene3D" id="3.40.50.10490">
    <property type="entry name" value="Glucose-6-phosphate isomerase like protein, domain 1"/>
    <property type="match status" value="2"/>
</dbReference>
<reference evidence="3 4" key="1">
    <citation type="submission" date="2019-07" db="EMBL/GenBank/DDBJ databases">
        <title>Microlunatus dokdonensis sp. nov. isolated from the rhizospheric soil of the wild plant Elymus tsukushiensis.</title>
        <authorList>
            <person name="Ghim S.-Y."/>
            <person name="Hwang Y.-J."/>
            <person name="Son J.-S."/>
            <person name="Shin J.-H."/>
        </authorList>
    </citation>
    <scope>NUCLEOTIDE SEQUENCE [LARGE SCALE GENOMIC DNA]</scope>
    <source>
        <strain evidence="3 4">KUDC0627</strain>
    </source>
</reference>
<evidence type="ECO:0000313" key="3">
    <source>
        <dbReference type="EMBL" id="QDP98047.1"/>
    </source>
</evidence>
<dbReference type="CDD" id="cd05009">
    <property type="entry name" value="SIS_GlmS_GlmD_2"/>
    <property type="match status" value="1"/>
</dbReference>
<dbReference type="Proteomes" id="UP000319263">
    <property type="component" value="Chromosome"/>
</dbReference>
<gene>
    <name evidence="3" type="ORF">FOE78_21000</name>
</gene>
<dbReference type="InterPro" id="IPR046348">
    <property type="entry name" value="SIS_dom_sf"/>
</dbReference>
<dbReference type="GO" id="GO:1901135">
    <property type="term" value="P:carbohydrate derivative metabolic process"/>
    <property type="evidence" value="ECO:0007669"/>
    <property type="project" value="InterPro"/>
</dbReference>
<dbReference type="CDD" id="cd05008">
    <property type="entry name" value="SIS_GlmS_GlmD_1"/>
    <property type="match status" value="1"/>
</dbReference>
<dbReference type="GO" id="GO:0097367">
    <property type="term" value="F:carbohydrate derivative binding"/>
    <property type="evidence" value="ECO:0007669"/>
    <property type="project" value="InterPro"/>
</dbReference>
<evidence type="ECO:0000256" key="1">
    <source>
        <dbReference type="ARBA" id="ARBA00022737"/>
    </source>
</evidence>
<dbReference type="PANTHER" id="PTHR10937">
    <property type="entry name" value="GLUCOSAMINE--FRUCTOSE-6-PHOSPHATE AMINOTRANSFERASE, ISOMERIZING"/>
    <property type="match status" value="1"/>
</dbReference>
<dbReference type="Pfam" id="PF01380">
    <property type="entry name" value="SIS"/>
    <property type="match status" value="1"/>
</dbReference>
<evidence type="ECO:0000313" key="4">
    <source>
        <dbReference type="Proteomes" id="UP000319263"/>
    </source>
</evidence>
<protein>
    <submittedName>
        <fullName evidence="3">SIS domain-containing protein</fullName>
    </submittedName>
</protein>
<evidence type="ECO:0000259" key="2">
    <source>
        <dbReference type="PROSITE" id="PS51464"/>
    </source>
</evidence>
<dbReference type="PROSITE" id="PS51464">
    <property type="entry name" value="SIS"/>
    <property type="match status" value="1"/>
</dbReference>